<dbReference type="PANTHER" id="PTHR30329:SF21">
    <property type="entry name" value="LIPOPROTEIN YIAD-RELATED"/>
    <property type="match status" value="1"/>
</dbReference>
<dbReference type="SUPFAM" id="SSF103088">
    <property type="entry name" value="OmpA-like"/>
    <property type="match status" value="1"/>
</dbReference>
<name>A0ABR6EVM8_9SPHI</name>
<keyword evidence="7" id="KW-1185">Reference proteome</keyword>
<dbReference type="InterPro" id="IPR036737">
    <property type="entry name" value="OmpA-like_sf"/>
</dbReference>
<dbReference type="Gene3D" id="3.30.1330.60">
    <property type="entry name" value="OmpA-like domain"/>
    <property type="match status" value="1"/>
</dbReference>
<keyword evidence="2 4" id="KW-0472">Membrane</keyword>
<dbReference type="EMBL" id="WNXC01000003">
    <property type="protein sequence ID" value="MBB2149328.1"/>
    <property type="molecule type" value="Genomic_DNA"/>
</dbReference>
<sequence length="172" mass="18925">MTHRTNLILALLLTVTLSCKTKKTIVTTPAPVSQTSDKDLDKMKKDLPDDQIERTDKGIKFTFGSEVLFPTNSSYLSEAAKKRITAVANVIKDEQANNILIEGHSDKTGTATYNKWLSEKRAASVKNFLVSQGIPANKIKTAGLGDTKPVADNKTPEGRLKNRRVEINLLKS</sequence>
<dbReference type="PRINTS" id="PR01021">
    <property type="entry name" value="OMPADOMAIN"/>
</dbReference>
<protein>
    <submittedName>
        <fullName evidence="6">OmpA family protein</fullName>
    </submittedName>
</protein>
<evidence type="ECO:0000313" key="6">
    <source>
        <dbReference type="EMBL" id="MBB2149328.1"/>
    </source>
</evidence>
<dbReference type="CDD" id="cd07185">
    <property type="entry name" value="OmpA_C-like"/>
    <property type="match status" value="1"/>
</dbReference>
<evidence type="ECO:0000256" key="3">
    <source>
        <dbReference type="ARBA" id="ARBA00023237"/>
    </source>
</evidence>
<proteinExistence type="predicted"/>
<comment type="caution">
    <text evidence="6">The sequence shown here is derived from an EMBL/GenBank/DDBJ whole genome shotgun (WGS) entry which is preliminary data.</text>
</comment>
<dbReference type="InterPro" id="IPR050330">
    <property type="entry name" value="Bact_OuterMem_StrucFunc"/>
</dbReference>
<dbReference type="PANTHER" id="PTHR30329">
    <property type="entry name" value="STATOR ELEMENT OF FLAGELLAR MOTOR COMPLEX"/>
    <property type="match status" value="1"/>
</dbReference>
<dbReference type="InterPro" id="IPR006664">
    <property type="entry name" value="OMP_bac"/>
</dbReference>
<reference evidence="6 7" key="1">
    <citation type="submission" date="2019-11" db="EMBL/GenBank/DDBJ databases">
        <title>Description of Pedobacter sp. LMG 31462T.</title>
        <authorList>
            <person name="Carlier A."/>
            <person name="Qi S."/>
            <person name="Vandamme P."/>
        </authorList>
    </citation>
    <scope>NUCLEOTIDE SEQUENCE [LARGE SCALE GENOMIC DNA]</scope>
    <source>
        <strain evidence="6 7">LMG 31462</strain>
    </source>
</reference>
<dbReference type="RefSeq" id="WP_182956763.1">
    <property type="nucleotide sequence ID" value="NZ_WNXC01000003.1"/>
</dbReference>
<dbReference type="Proteomes" id="UP000636110">
    <property type="component" value="Unassembled WGS sequence"/>
</dbReference>
<dbReference type="PRINTS" id="PR01023">
    <property type="entry name" value="NAFLGMOTY"/>
</dbReference>
<organism evidence="6 7">
    <name type="scientific">Pedobacter gandavensis</name>
    <dbReference type="NCBI Taxonomy" id="2679963"/>
    <lineage>
        <taxon>Bacteria</taxon>
        <taxon>Pseudomonadati</taxon>
        <taxon>Bacteroidota</taxon>
        <taxon>Sphingobacteriia</taxon>
        <taxon>Sphingobacteriales</taxon>
        <taxon>Sphingobacteriaceae</taxon>
        <taxon>Pedobacter</taxon>
    </lineage>
</organism>
<evidence type="ECO:0000256" key="4">
    <source>
        <dbReference type="PROSITE-ProRule" id="PRU00473"/>
    </source>
</evidence>
<evidence type="ECO:0000256" key="1">
    <source>
        <dbReference type="ARBA" id="ARBA00004442"/>
    </source>
</evidence>
<feature type="domain" description="OmpA-like" evidence="5">
    <location>
        <begin position="55"/>
        <end position="172"/>
    </location>
</feature>
<evidence type="ECO:0000259" key="5">
    <source>
        <dbReference type="PROSITE" id="PS51123"/>
    </source>
</evidence>
<dbReference type="InterPro" id="IPR006665">
    <property type="entry name" value="OmpA-like"/>
</dbReference>
<evidence type="ECO:0000256" key="2">
    <source>
        <dbReference type="ARBA" id="ARBA00023136"/>
    </source>
</evidence>
<evidence type="ECO:0000313" key="7">
    <source>
        <dbReference type="Proteomes" id="UP000636110"/>
    </source>
</evidence>
<keyword evidence="3" id="KW-0998">Cell outer membrane</keyword>
<comment type="subcellular location">
    <subcellularLocation>
        <location evidence="1">Cell outer membrane</location>
    </subcellularLocation>
</comment>
<dbReference type="PROSITE" id="PS51123">
    <property type="entry name" value="OMPA_2"/>
    <property type="match status" value="1"/>
</dbReference>
<accession>A0ABR6EVM8</accession>
<dbReference type="PROSITE" id="PS51257">
    <property type="entry name" value="PROKAR_LIPOPROTEIN"/>
    <property type="match status" value="1"/>
</dbReference>
<gene>
    <name evidence="6" type="ORF">GM920_10460</name>
</gene>
<dbReference type="Pfam" id="PF00691">
    <property type="entry name" value="OmpA"/>
    <property type="match status" value="1"/>
</dbReference>